<dbReference type="EMBL" id="MCRM02000036">
    <property type="protein sequence ID" value="PNV72091.1"/>
    <property type="molecule type" value="Genomic_DNA"/>
</dbReference>
<proteinExistence type="predicted"/>
<dbReference type="InterPro" id="IPR050287">
    <property type="entry name" value="MTA/SAH_deaminase"/>
</dbReference>
<dbReference type="Gene3D" id="2.30.40.10">
    <property type="entry name" value="Urease, subunit C, domain 1"/>
    <property type="match status" value="1"/>
</dbReference>
<protein>
    <submittedName>
        <fullName evidence="3">Hydrolase</fullName>
    </submittedName>
</protein>
<feature type="domain" description="Amidohydrolase-related" evidence="2">
    <location>
        <begin position="166"/>
        <end position="326"/>
    </location>
</feature>
<dbReference type="GO" id="GO:0016787">
    <property type="term" value="F:hydrolase activity"/>
    <property type="evidence" value="ECO:0007669"/>
    <property type="project" value="UniProtKB-KW"/>
</dbReference>
<dbReference type="SUPFAM" id="SSF51338">
    <property type="entry name" value="Composite domain of metallo-dependent hydrolases"/>
    <property type="match status" value="1"/>
</dbReference>
<gene>
    <name evidence="3" type="ORF">BES34_020320</name>
</gene>
<dbReference type="PANTHER" id="PTHR43794:SF11">
    <property type="entry name" value="AMIDOHYDROLASE-RELATED DOMAIN-CONTAINING PROTEIN"/>
    <property type="match status" value="1"/>
</dbReference>
<dbReference type="Pfam" id="PF01979">
    <property type="entry name" value="Amidohydro_1"/>
    <property type="match status" value="1"/>
</dbReference>
<evidence type="ECO:0000313" key="3">
    <source>
        <dbReference type="EMBL" id="PNV72091.1"/>
    </source>
</evidence>
<dbReference type="RefSeq" id="WP_010415290.1">
    <property type="nucleotide sequence ID" value="NZ_MCRM02000036.1"/>
</dbReference>
<keyword evidence="1 3" id="KW-0378">Hydrolase</keyword>
<dbReference type="InterPro" id="IPR011059">
    <property type="entry name" value="Metal-dep_hydrolase_composite"/>
</dbReference>
<dbReference type="InterPro" id="IPR032466">
    <property type="entry name" value="Metal_Hydrolase"/>
</dbReference>
<comment type="caution">
    <text evidence="3">The sequence shown here is derived from an EMBL/GenBank/DDBJ whole genome shotgun (WGS) entry which is preliminary data.</text>
</comment>
<dbReference type="PANTHER" id="PTHR43794">
    <property type="entry name" value="AMINOHYDROLASE SSNA-RELATED"/>
    <property type="match status" value="1"/>
</dbReference>
<sequence>MEWEIINARAVTPAGILENATIRVKDGRIASIRKGRPSDNLPIRLNLGGMFVYPGLINAHDHLLGSYLPKVGTNRPYPNWLPWDNDLKSSVVFAERQQLEPEQLYFLGSYKNLISGVTSVQDHIPHFVQEPFVDRVPLRILNRYTLAHSICSYSLGWGDGPAIEYERAKKADLPFITHIAEGFDEESENSVQILESLGGLGEHSVLVHGIAFDEADIRSIAKAKAHFVWCPESNLYIFGKTTAIRAILEAGINVSLGTDSPLSGSLNILDEIKNARSFFRKEYGEDLDAKMIFQMVTSNPAKAFRISKDLGSLEEGKIADILVLSSEKEDAYEALCSADLDSIRLVINDGKPAYGDLTLKEFFDETGILGREIRIAGTDKYLAGDPLGLVESVTRALGYKKDLAFFPIG</sequence>
<reference evidence="3" key="1">
    <citation type="submission" date="2018-01" db="EMBL/GenBank/DDBJ databases">
        <title>Genomic characterization of Leptospira inadai serogroup Lyme isolated from captured rat in Brazil and comparative analysis with human reference strain.</title>
        <authorList>
            <person name="Moreno L.Z."/>
            <person name="Loureiro A.P."/>
            <person name="Miraglia F."/>
            <person name="Kremer F.S."/>
            <person name="Eslabao M.R."/>
            <person name="Dellagostin O.A."/>
            <person name="Lilenbaum W."/>
            <person name="Moreno A.M."/>
        </authorList>
    </citation>
    <scope>NUCLEOTIDE SEQUENCE [LARGE SCALE GENOMIC DNA]</scope>
    <source>
        <strain evidence="3">M34/99</strain>
    </source>
</reference>
<dbReference type="Proteomes" id="UP000094669">
    <property type="component" value="Unassembled WGS sequence"/>
</dbReference>
<organism evidence="3 4">
    <name type="scientific">Leptospira inadai serovar Lyme</name>
    <dbReference type="NCBI Taxonomy" id="293084"/>
    <lineage>
        <taxon>Bacteria</taxon>
        <taxon>Pseudomonadati</taxon>
        <taxon>Spirochaetota</taxon>
        <taxon>Spirochaetia</taxon>
        <taxon>Leptospirales</taxon>
        <taxon>Leptospiraceae</taxon>
        <taxon>Leptospira</taxon>
    </lineage>
</organism>
<evidence type="ECO:0000256" key="1">
    <source>
        <dbReference type="ARBA" id="ARBA00022801"/>
    </source>
</evidence>
<evidence type="ECO:0000313" key="4">
    <source>
        <dbReference type="Proteomes" id="UP000094669"/>
    </source>
</evidence>
<dbReference type="Gene3D" id="3.20.20.140">
    <property type="entry name" value="Metal-dependent hydrolases"/>
    <property type="match status" value="1"/>
</dbReference>
<keyword evidence="4" id="KW-1185">Reference proteome</keyword>
<accession>A0ABX4YD67</accession>
<evidence type="ECO:0000259" key="2">
    <source>
        <dbReference type="Pfam" id="PF01979"/>
    </source>
</evidence>
<name>A0ABX4YD67_9LEPT</name>
<dbReference type="InterPro" id="IPR006680">
    <property type="entry name" value="Amidohydro-rel"/>
</dbReference>
<dbReference type="SUPFAM" id="SSF51556">
    <property type="entry name" value="Metallo-dependent hydrolases"/>
    <property type="match status" value="1"/>
</dbReference>